<name>A0A0G1X6L1_9BACT</name>
<dbReference type="Proteomes" id="UP000034600">
    <property type="component" value="Unassembled WGS sequence"/>
</dbReference>
<comment type="caution">
    <text evidence="2">The sequence shown here is derived from an EMBL/GenBank/DDBJ whole genome shotgun (WGS) entry which is preliminary data.</text>
</comment>
<accession>A0A0G1X6L1</accession>
<feature type="non-terminal residue" evidence="2">
    <location>
        <position position="1"/>
    </location>
</feature>
<sequence length="145" mass="16797">KKEFDKVYISEKSTKDEPRPFISEPKIYEDREKTEVKIVERKGMPRMEQQGVVLDIPRFGYEAPSGSQTAITAIPFFFNVNDFGALRFEWNVEDTTRSDKTEENVLVLNVGALQATRRYIPISVRVTNDKGLIEWAEKRVNILIQ</sequence>
<proteinExistence type="predicted"/>
<gene>
    <name evidence="2" type="ORF">UY32_C0030G0008</name>
</gene>
<protein>
    <submittedName>
        <fullName evidence="2">Uncharacterized protein</fullName>
    </submittedName>
</protein>
<feature type="compositionally biased region" description="Basic and acidic residues" evidence="1">
    <location>
        <begin position="1"/>
        <end position="19"/>
    </location>
</feature>
<evidence type="ECO:0000256" key="1">
    <source>
        <dbReference type="SAM" id="MobiDB-lite"/>
    </source>
</evidence>
<dbReference type="EMBL" id="LCPO01000030">
    <property type="protein sequence ID" value="KKU98253.1"/>
    <property type="molecule type" value="Genomic_DNA"/>
</dbReference>
<dbReference type="AlphaFoldDB" id="A0A0G1X6L1"/>
<reference evidence="2 3" key="1">
    <citation type="journal article" date="2015" name="Nature">
        <title>rRNA introns, odd ribosomes, and small enigmatic genomes across a large radiation of phyla.</title>
        <authorList>
            <person name="Brown C.T."/>
            <person name="Hug L.A."/>
            <person name="Thomas B.C."/>
            <person name="Sharon I."/>
            <person name="Castelle C.J."/>
            <person name="Singh A."/>
            <person name="Wilkins M.J."/>
            <person name="Williams K.H."/>
            <person name="Banfield J.F."/>
        </authorList>
    </citation>
    <scope>NUCLEOTIDE SEQUENCE [LARGE SCALE GENOMIC DNA]</scope>
</reference>
<organism evidence="2 3">
    <name type="scientific">Candidatus Jorgensenbacteria bacterium GW2011_GWC1_48_8</name>
    <dbReference type="NCBI Taxonomy" id="1618666"/>
    <lineage>
        <taxon>Bacteria</taxon>
        <taxon>Candidatus Joergenseniibacteriota</taxon>
    </lineage>
</organism>
<feature type="region of interest" description="Disordered" evidence="1">
    <location>
        <begin position="1"/>
        <end position="21"/>
    </location>
</feature>
<evidence type="ECO:0000313" key="2">
    <source>
        <dbReference type="EMBL" id="KKU98253.1"/>
    </source>
</evidence>
<evidence type="ECO:0000313" key="3">
    <source>
        <dbReference type="Proteomes" id="UP000034600"/>
    </source>
</evidence>